<sequence length="169" mass="18097">MSLLSSFVSGGLGIFVGWILCRRFGRPLAGLRHMSKTASASTLRNSFKVVSNEKMKLVLVVRTDLNMGKGKIAAQCSHATLSCFEDAQQSHPELLEAWEDQGQPKIVLKANSYEELQLLSAQAESLGLVNCIIHDAGHTQVEPGTATVLGIGPGVASVIDQVSGHLKLM</sequence>
<dbReference type="PANTHER" id="PTHR12649">
    <property type="entry name" value="PEPTIDYL-TRNA HYDROLASE 2"/>
    <property type="match status" value="1"/>
</dbReference>
<dbReference type="Proteomes" id="UP001497525">
    <property type="component" value="Unassembled WGS sequence"/>
</dbReference>
<comment type="similarity">
    <text evidence="3">Belongs to the PTH2 family.</text>
</comment>
<reference evidence="6" key="1">
    <citation type="submission" date="2024-06" db="EMBL/GenBank/DDBJ databases">
        <authorList>
            <person name="Liu X."/>
            <person name="Lenzi L."/>
            <person name="Haldenby T S."/>
            <person name="Uol C."/>
        </authorList>
    </citation>
    <scope>NUCLEOTIDE SEQUENCE</scope>
</reference>
<dbReference type="NCBIfam" id="TIGR00283">
    <property type="entry name" value="arch_pth2"/>
    <property type="match status" value="1"/>
</dbReference>
<dbReference type="GO" id="GO:0004045">
    <property type="term" value="F:peptidyl-tRNA hydrolase activity"/>
    <property type="evidence" value="ECO:0007669"/>
    <property type="project" value="UniProtKB-EC"/>
</dbReference>
<dbReference type="EC" id="3.1.1.29" evidence="1"/>
<evidence type="ECO:0000256" key="2">
    <source>
        <dbReference type="ARBA" id="ARBA00022801"/>
    </source>
</evidence>
<evidence type="ECO:0000259" key="5">
    <source>
        <dbReference type="PROSITE" id="PS50835"/>
    </source>
</evidence>
<dbReference type="FunFam" id="3.40.1490.10:FF:000001">
    <property type="entry name" value="Peptidyl-tRNA hydrolase 2"/>
    <property type="match status" value="1"/>
</dbReference>
<keyword evidence="2" id="KW-0378">Hydrolase</keyword>
<dbReference type="InterPro" id="IPR007110">
    <property type="entry name" value="Ig-like_dom"/>
</dbReference>
<dbReference type="Pfam" id="PF01981">
    <property type="entry name" value="PTH2"/>
    <property type="match status" value="1"/>
</dbReference>
<evidence type="ECO:0000256" key="1">
    <source>
        <dbReference type="ARBA" id="ARBA00013260"/>
    </source>
</evidence>
<proteinExistence type="inferred from homology"/>
<evidence type="ECO:0000313" key="7">
    <source>
        <dbReference type="Proteomes" id="UP001497525"/>
    </source>
</evidence>
<evidence type="ECO:0000256" key="3">
    <source>
        <dbReference type="ARBA" id="ARBA00038050"/>
    </source>
</evidence>
<feature type="domain" description="Ig-like" evidence="5">
    <location>
        <begin position="55"/>
        <end position="147"/>
    </location>
</feature>
<evidence type="ECO:0000256" key="4">
    <source>
        <dbReference type="ARBA" id="ARBA00048707"/>
    </source>
</evidence>
<accession>A0AAV2T8N6</accession>
<comment type="catalytic activity">
    <reaction evidence="4">
        <text>an N-acyl-L-alpha-aminoacyl-tRNA + H2O = an N-acyl-L-amino acid + a tRNA + H(+)</text>
        <dbReference type="Rhea" id="RHEA:54448"/>
        <dbReference type="Rhea" id="RHEA-COMP:10123"/>
        <dbReference type="Rhea" id="RHEA-COMP:13883"/>
        <dbReference type="ChEBI" id="CHEBI:15377"/>
        <dbReference type="ChEBI" id="CHEBI:15378"/>
        <dbReference type="ChEBI" id="CHEBI:59874"/>
        <dbReference type="ChEBI" id="CHEBI:78442"/>
        <dbReference type="ChEBI" id="CHEBI:138191"/>
        <dbReference type="EC" id="3.1.1.29"/>
    </reaction>
</comment>
<dbReference type="InterPro" id="IPR002833">
    <property type="entry name" value="PTH2"/>
</dbReference>
<dbReference type="PROSITE" id="PS50835">
    <property type="entry name" value="IG_LIKE"/>
    <property type="match status" value="1"/>
</dbReference>
<name>A0AAV2T8N6_CALDB</name>
<gene>
    <name evidence="6" type="ORF">CDAUBV1_LOCUS5590</name>
</gene>
<organism evidence="6 7">
    <name type="scientific">Calicophoron daubneyi</name>
    <name type="common">Rumen fluke</name>
    <name type="synonym">Paramphistomum daubneyi</name>
    <dbReference type="NCBI Taxonomy" id="300641"/>
    <lineage>
        <taxon>Eukaryota</taxon>
        <taxon>Metazoa</taxon>
        <taxon>Spiralia</taxon>
        <taxon>Lophotrochozoa</taxon>
        <taxon>Platyhelminthes</taxon>
        <taxon>Trematoda</taxon>
        <taxon>Digenea</taxon>
        <taxon>Plagiorchiida</taxon>
        <taxon>Pronocephalata</taxon>
        <taxon>Paramphistomoidea</taxon>
        <taxon>Paramphistomidae</taxon>
        <taxon>Calicophoron</taxon>
    </lineage>
</organism>
<dbReference type="GO" id="GO:0005829">
    <property type="term" value="C:cytosol"/>
    <property type="evidence" value="ECO:0007669"/>
    <property type="project" value="TreeGrafter"/>
</dbReference>
<dbReference type="PANTHER" id="PTHR12649:SF26">
    <property type="entry name" value="AMINOACYL-TRNA HYDROLASE"/>
    <property type="match status" value="1"/>
</dbReference>
<dbReference type="CDD" id="cd02430">
    <property type="entry name" value="PTH2"/>
    <property type="match status" value="1"/>
</dbReference>
<evidence type="ECO:0000313" key="6">
    <source>
        <dbReference type="EMBL" id="CAL5132750.1"/>
    </source>
</evidence>
<dbReference type="SUPFAM" id="SSF102462">
    <property type="entry name" value="Peptidyl-tRNA hydrolase II"/>
    <property type="match status" value="1"/>
</dbReference>
<dbReference type="EMBL" id="CAXLJL010000134">
    <property type="protein sequence ID" value="CAL5132750.1"/>
    <property type="molecule type" value="Genomic_DNA"/>
</dbReference>
<dbReference type="AlphaFoldDB" id="A0AAV2T8N6"/>
<comment type="caution">
    <text evidence="6">The sequence shown here is derived from an EMBL/GenBank/DDBJ whole genome shotgun (WGS) entry which is preliminary data.</text>
</comment>
<dbReference type="InterPro" id="IPR023476">
    <property type="entry name" value="Pep_tRNA_hydro_II_dom_sf"/>
</dbReference>
<dbReference type="Gene3D" id="3.40.1490.10">
    <property type="entry name" value="Bit1"/>
    <property type="match status" value="1"/>
</dbReference>
<dbReference type="NCBIfam" id="NF003314">
    <property type="entry name" value="PRK04322.1"/>
    <property type="match status" value="1"/>
</dbReference>
<protein>
    <recommendedName>
        <fullName evidence="1">peptidyl-tRNA hydrolase</fullName>
        <ecNumber evidence="1">3.1.1.29</ecNumber>
    </recommendedName>
</protein>